<reference evidence="1 2" key="1">
    <citation type="journal article" date="2015" name="Nature">
        <title>rRNA introns, odd ribosomes, and small enigmatic genomes across a large radiation of phyla.</title>
        <authorList>
            <person name="Brown C.T."/>
            <person name="Hug L.A."/>
            <person name="Thomas B.C."/>
            <person name="Sharon I."/>
            <person name="Castelle C.J."/>
            <person name="Singh A."/>
            <person name="Wilkins M.J."/>
            <person name="Williams K.H."/>
            <person name="Banfield J.F."/>
        </authorList>
    </citation>
    <scope>NUCLEOTIDE SEQUENCE [LARGE SCALE GENOMIC DNA]</scope>
</reference>
<protein>
    <submittedName>
        <fullName evidence="1">Uncharacterized protein</fullName>
    </submittedName>
</protein>
<dbReference type="STRING" id="1618563.UU12_C0041G0007"/>
<evidence type="ECO:0000313" key="1">
    <source>
        <dbReference type="EMBL" id="KKR69606.1"/>
    </source>
</evidence>
<organism evidence="1 2">
    <name type="scientific">Candidatus Woesebacteria bacterium GW2011_GWA2_40_7b</name>
    <dbReference type="NCBI Taxonomy" id="1618563"/>
    <lineage>
        <taxon>Bacteria</taxon>
        <taxon>Candidatus Woeseibacteriota</taxon>
    </lineage>
</organism>
<gene>
    <name evidence="1" type="ORF">UU12_C0041G0007</name>
</gene>
<comment type="caution">
    <text evidence="1">The sequence shown here is derived from an EMBL/GenBank/DDBJ whole genome shotgun (WGS) entry which is preliminary data.</text>
</comment>
<sequence>MAEGLEVPHSDINYSDPILTSLEPTAERVFVNNSSSDATVNILKANGFKAKAVPTSSGAGFTEAIVIQKEAPSGKTVRVYRGVNQSDVSVLKQIPYAMRADSEDSYGSVTLDNVRQEVETLAEDPSYEHLLAYADKIRPQIIESQKKKLDESLTEIEDGVLRGRSVRRLLAFDQIKHGGGNLDSGVSPYVSASFNLREALKYTHEDGVLLVMDVPISQIEDLNSDESETNIKGIIDARYITAIIPRDGSILRDDQAGMQAIDAMLQTVSETAQIPAYDPEETKLVRENQLASNQEKDRKQWLVDVEEVRQKRTANLISQFSEVGLNAQEVQQKASDAKSDIYTETKTDIFDYYTNLLGKIGRGGKNASDYEYESGKSFDRDNISDRMLFQLRTLVQRQEQREAER</sequence>
<name>A0A0G0T4L0_9BACT</name>
<dbReference type="EMBL" id="LBZK01000041">
    <property type="protein sequence ID" value="KKR69606.1"/>
    <property type="molecule type" value="Genomic_DNA"/>
</dbReference>
<evidence type="ECO:0000313" key="2">
    <source>
        <dbReference type="Proteomes" id="UP000034562"/>
    </source>
</evidence>
<dbReference type="AlphaFoldDB" id="A0A0G0T4L0"/>
<proteinExistence type="predicted"/>
<dbReference type="Proteomes" id="UP000034562">
    <property type="component" value="Unassembled WGS sequence"/>
</dbReference>
<accession>A0A0G0T4L0</accession>